<comment type="function">
    <text evidence="3">Required for maturation of urease via the functional incorporation of the urease nickel metallocenter.</text>
</comment>
<dbReference type="PANTHER" id="PTHR33643">
    <property type="entry name" value="UREASE ACCESSORY PROTEIN D"/>
    <property type="match status" value="1"/>
</dbReference>
<keyword evidence="3" id="KW-0996">Nickel insertion</keyword>
<evidence type="ECO:0000256" key="2">
    <source>
        <dbReference type="ARBA" id="ARBA00023186"/>
    </source>
</evidence>
<comment type="caution">
    <text evidence="4">The sequence shown here is derived from an EMBL/GenBank/DDBJ whole genome shotgun (WGS) entry which is preliminary data.</text>
</comment>
<keyword evidence="5" id="KW-1185">Reference proteome</keyword>
<sequence length="313" mass="33014">MLAGPVDRLAAGHYTIDSIPADVARHAGVPDTLPVGSPGKVGVLELAFERRGGRTELTGHYQKAPLQIMRPHYYDAARPDLPYVIVMSTGGGVLQADRLRLDLTCGPGAAVHVTTQAATKLYRMEQDYATQLVSIAVERDGYLEYLPDPVIPFAGSRFYQRTRVSAGPGATVILGETVMAGRLARGERHAYTAFCTDLDVHGADGGLLFADPIRLVPERAPVTGPAMFGGHGVLSTLYVITSAVPADELAGTLHETAVGSGLAGGASTLPNGAGAWVRLLGPESPPVLATLERLWDLARRAVTGAPAPDRRKP</sequence>
<dbReference type="HAMAP" id="MF_01384">
    <property type="entry name" value="UreD"/>
    <property type="match status" value="1"/>
</dbReference>
<dbReference type="Pfam" id="PF01774">
    <property type="entry name" value="UreD"/>
    <property type="match status" value="1"/>
</dbReference>
<dbReference type="InterPro" id="IPR002669">
    <property type="entry name" value="UreD"/>
</dbReference>
<evidence type="ECO:0000256" key="3">
    <source>
        <dbReference type="HAMAP-Rule" id="MF_01384"/>
    </source>
</evidence>
<reference evidence="4 5" key="1">
    <citation type="submission" date="2024-09" db="EMBL/GenBank/DDBJ databases">
        <authorList>
            <person name="Sun Q."/>
            <person name="Mori K."/>
        </authorList>
    </citation>
    <scope>NUCLEOTIDE SEQUENCE [LARGE SCALE GENOMIC DNA]</scope>
    <source>
        <strain evidence="4 5">CCM 3426</strain>
    </source>
</reference>
<gene>
    <name evidence="3" type="primary">ureD</name>
    <name evidence="4" type="ORF">ACFFV7_42620</name>
</gene>
<comment type="similarity">
    <text evidence="1 3">Belongs to the UreD family.</text>
</comment>
<dbReference type="PANTHER" id="PTHR33643:SF1">
    <property type="entry name" value="UREASE ACCESSORY PROTEIN D"/>
    <property type="match status" value="1"/>
</dbReference>
<proteinExistence type="inferred from homology"/>
<name>A0ABV5ITQ3_9ACTN</name>
<dbReference type="Proteomes" id="UP001589647">
    <property type="component" value="Unassembled WGS sequence"/>
</dbReference>
<evidence type="ECO:0000256" key="1">
    <source>
        <dbReference type="ARBA" id="ARBA00007177"/>
    </source>
</evidence>
<dbReference type="EMBL" id="JBHMEI010000067">
    <property type="protein sequence ID" value="MFB9207936.1"/>
    <property type="molecule type" value="Genomic_DNA"/>
</dbReference>
<organism evidence="4 5">
    <name type="scientific">Nonomuraea spiralis</name>
    <dbReference type="NCBI Taxonomy" id="46182"/>
    <lineage>
        <taxon>Bacteria</taxon>
        <taxon>Bacillati</taxon>
        <taxon>Actinomycetota</taxon>
        <taxon>Actinomycetes</taxon>
        <taxon>Streptosporangiales</taxon>
        <taxon>Streptosporangiaceae</taxon>
        <taxon>Nonomuraea</taxon>
    </lineage>
</organism>
<protein>
    <recommendedName>
        <fullName evidence="3">Urease accessory protein UreD</fullName>
    </recommendedName>
</protein>
<dbReference type="RefSeq" id="WP_189648644.1">
    <property type="nucleotide sequence ID" value="NZ_BMRC01000007.1"/>
</dbReference>
<evidence type="ECO:0000313" key="4">
    <source>
        <dbReference type="EMBL" id="MFB9207936.1"/>
    </source>
</evidence>
<accession>A0ABV5ITQ3</accession>
<comment type="subcellular location">
    <subcellularLocation>
        <location evidence="3">Cytoplasm</location>
    </subcellularLocation>
</comment>
<comment type="subunit">
    <text evidence="3">UreD, UreF and UreG form a complex that acts as a GTP-hydrolysis-dependent molecular chaperone, activating the urease apoprotein by helping to assemble the nickel containing metallocenter of UreC. The UreE protein probably delivers the nickel.</text>
</comment>
<keyword evidence="2 3" id="KW-0143">Chaperone</keyword>
<evidence type="ECO:0000313" key="5">
    <source>
        <dbReference type="Proteomes" id="UP001589647"/>
    </source>
</evidence>
<keyword evidence="3" id="KW-0963">Cytoplasm</keyword>